<keyword evidence="9" id="KW-1185">Reference proteome</keyword>
<proteinExistence type="inferred from homology"/>
<evidence type="ECO:0000256" key="3">
    <source>
        <dbReference type="ARBA" id="ARBA00022884"/>
    </source>
</evidence>
<gene>
    <name evidence="6" type="primary">nusB</name>
    <name evidence="8" type="ORF">JGI24_00831</name>
</gene>
<dbReference type="CDD" id="cd00619">
    <property type="entry name" value="Terminator_NusB"/>
    <property type="match status" value="1"/>
</dbReference>
<dbReference type="EMBL" id="CZVU01000030">
    <property type="protein sequence ID" value="CUT00769.1"/>
    <property type="molecule type" value="Genomic_DNA"/>
</dbReference>
<evidence type="ECO:0000259" key="7">
    <source>
        <dbReference type="Pfam" id="PF01029"/>
    </source>
</evidence>
<keyword evidence="3 6" id="KW-0694">RNA-binding</keyword>
<dbReference type="SUPFAM" id="SSF48013">
    <property type="entry name" value="NusB-like"/>
    <property type="match status" value="1"/>
</dbReference>
<dbReference type="Pfam" id="PF01029">
    <property type="entry name" value="NusB"/>
    <property type="match status" value="1"/>
</dbReference>
<dbReference type="GO" id="GO:0003723">
    <property type="term" value="F:RNA binding"/>
    <property type="evidence" value="ECO:0007669"/>
    <property type="project" value="UniProtKB-UniRule"/>
</dbReference>
<evidence type="ECO:0000313" key="9">
    <source>
        <dbReference type="Proteomes" id="UP000243065"/>
    </source>
</evidence>
<dbReference type="InterPro" id="IPR035926">
    <property type="entry name" value="NusB-like_sf"/>
</dbReference>
<dbReference type="GO" id="GO:0006353">
    <property type="term" value="P:DNA-templated transcription termination"/>
    <property type="evidence" value="ECO:0007669"/>
    <property type="project" value="UniProtKB-UniRule"/>
</dbReference>
<keyword evidence="4 6" id="KW-0805">Transcription regulation</keyword>
<dbReference type="GO" id="GO:0031564">
    <property type="term" value="P:transcription antitermination"/>
    <property type="evidence" value="ECO:0007669"/>
    <property type="project" value="UniProtKB-KW"/>
</dbReference>
<dbReference type="AlphaFoldDB" id="A0A656D7Z3"/>
<dbReference type="RefSeq" id="WP_234696308.1">
    <property type="nucleotide sequence ID" value="NZ_CZVU01000030.1"/>
</dbReference>
<keyword evidence="2 6" id="KW-0889">Transcription antitermination</keyword>
<dbReference type="PANTHER" id="PTHR11078">
    <property type="entry name" value="N UTILIZATION SUBSTANCE PROTEIN B-RELATED"/>
    <property type="match status" value="1"/>
</dbReference>
<dbReference type="InterPro" id="IPR006027">
    <property type="entry name" value="NusB_RsmB_TIM44"/>
</dbReference>
<dbReference type="GO" id="GO:0005829">
    <property type="term" value="C:cytosol"/>
    <property type="evidence" value="ECO:0007669"/>
    <property type="project" value="TreeGrafter"/>
</dbReference>
<sequence>MHIGTEIPNSKPEEVAFKRRLIRERVLQMLYAYELSGNSPEFILSDLFSEFQSDRENYEFGKALFLSVIEHVEELDKMIAKKIKNWEVDRLALIDKIVLRMGACELKYFPEIPPKVTINEAIELAKKFSTERSGKFVNGVLDAIYNELKETGQLYKHGRGLIDKSLRKEGN</sequence>
<evidence type="ECO:0000256" key="4">
    <source>
        <dbReference type="ARBA" id="ARBA00023015"/>
    </source>
</evidence>
<comment type="similarity">
    <text evidence="1 6">Belongs to the NusB family.</text>
</comment>
<feature type="domain" description="NusB/RsmB/TIM44" evidence="7">
    <location>
        <begin position="22"/>
        <end position="145"/>
    </location>
</feature>
<name>A0A656D7Z3_KRYT1</name>
<dbReference type="Proteomes" id="UP000243065">
    <property type="component" value="Unassembled WGS sequence"/>
</dbReference>
<evidence type="ECO:0000256" key="6">
    <source>
        <dbReference type="HAMAP-Rule" id="MF_00073"/>
    </source>
</evidence>
<dbReference type="InterPro" id="IPR011605">
    <property type="entry name" value="NusB_fam"/>
</dbReference>
<evidence type="ECO:0000313" key="8">
    <source>
        <dbReference type="EMBL" id="CUT00769.1"/>
    </source>
</evidence>
<evidence type="ECO:0000256" key="1">
    <source>
        <dbReference type="ARBA" id="ARBA00005952"/>
    </source>
</evidence>
<keyword evidence="5 6" id="KW-0804">Transcription</keyword>
<dbReference type="HAMAP" id="MF_00073">
    <property type="entry name" value="NusB"/>
    <property type="match status" value="1"/>
</dbReference>
<evidence type="ECO:0000256" key="2">
    <source>
        <dbReference type="ARBA" id="ARBA00022814"/>
    </source>
</evidence>
<protein>
    <recommendedName>
        <fullName evidence="6">Transcription antitermination protein NusB</fullName>
    </recommendedName>
    <alternativeName>
        <fullName evidence="6">Antitermination factor NusB</fullName>
    </alternativeName>
</protein>
<dbReference type="PANTHER" id="PTHR11078:SF3">
    <property type="entry name" value="ANTITERMINATION NUSB DOMAIN-CONTAINING PROTEIN"/>
    <property type="match status" value="1"/>
</dbReference>
<dbReference type="NCBIfam" id="TIGR01951">
    <property type="entry name" value="nusB"/>
    <property type="match status" value="1"/>
</dbReference>
<organism evidence="8 9">
    <name type="scientific">Kryptobacter tengchongensis</name>
    <dbReference type="NCBI Taxonomy" id="1643429"/>
    <lineage>
        <taxon>Bacteria</taxon>
        <taxon>Pseudomonadati</taxon>
        <taxon>Candidatus Kryptoniota</taxon>
        <taxon>Candidatus Kryptobacter</taxon>
    </lineage>
</organism>
<accession>A0A656D7Z3</accession>
<dbReference type="Gene3D" id="1.10.940.10">
    <property type="entry name" value="NusB-like"/>
    <property type="match status" value="1"/>
</dbReference>
<evidence type="ECO:0000256" key="5">
    <source>
        <dbReference type="ARBA" id="ARBA00023163"/>
    </source>
</evidence>
<comment type="function">
    <text evidence="6">Involved in transcription antitermination. Required for transcription of ribosomal RNA (rRNA) genes. Binds specifically to the boxA antiterminator sequence of the ribosomal RNA (rrn) operons.</text>
</comment>
<reference evidence="8 9" key="1">
    <citation type="submission" date="2015-11" db="EMBL/GenBank/DDBJ databases">
        <authorList>
            <person name="Varghese N."/>
        </authorList>
    </citation>
    <scope>NUCLEOTIDE SEQUENCE [LARGE SCALE GENOMIC DNA]</scope>
    <source>
        <strain evidence="8 9">JGI-24</strain>
    </source>
</reference>